<dbReference type="PANTHER" id="PTHR35893">
    <property type="entry name" value="INNER MEMBRANE PROTEIN-RELATED"/>
    <property type="match status" value="1"/>
</dbReference>
<evidence type="ECO:0000256" key="8">
    <source>
        <dbReference type="SAM" id="Coils"/>
    </source>
</evidence>
<evidence type="ECO:0008006" key="14">
    <source>
        <dbReference type="Google" id="ProtNLM"/>
    </source>
</evidence>
<dbReference type="eggNOG" id="COG4575">
    <property type="taxonomic scope" value="Bacteria"/>
</dbReference>
<dbReference type="RefSeq" id="WP_043253515.1">
    <property type="nucleotide sequence ID" value="NZ_HG322950.1"/>
</dbReference>
<feature type="transmembrane region" description="Helical" evidence="9">
    <location>
        <begin position="85"/>
        <end position="103"/>
    </location>
</feature>
<keyword evidence="4" id="KW-0997">Cell inner membrane</keyword>
<evidence type="ECO:0000256" key="6">
    <source>
        <dbReference type="ARBA" id="ARBA00022989"/>
    </source>
</evidence>
<comment type="subcellular location">
    <subcellularLocation>
        <location evidence="1">Cell inner membrane</location>
        <topology evidence="1">Single-pass membrane protein</topology>
    </subcellularLocation>
</comment>
<dbReference type="PANTHER" id="PTHR35893:SF3">
    <property type="entry name" value="INNER MEMBRANE PROTEIN"/>
    <property type="match status" value="1"/>
</dbReference>
<dbReference type="InterPro" id="IPR043605">
    <property type="entry name" value="DUF883_C"/>
</dbReference>
<feature type="domain" description="DUF883" evidence="11">
    <location>
        <begin position="76"/>
        <end position="105"/>
    </location>
</feature>
<dbReference type="Proteomes" id="UP000025241">
    <property type="component" value="Chromosome I"/>
</dbReference>
<reference evidence="12 13" key="2">
    <citation type="submission" date="2014-05" db="EMBL/GenBank/DDBJ databases">
        <title>Genome sequence of the 3-chlorobenzoate degrading bacterium Pseudomonas knackmussii B13 shows multiple evidence for horizontal gene transfer.</title>
        <authorList>
            <person name="Miyazaki R."/>
            <person name="Bertelli C."/>
            <person name="Falquet L."/>
            <person name="Robinson-Rechavi M."/>
            <person name="Gharib W."/>
            <person name="Roy S."/>
            <person name="Van der Meer J.R."/>
        </authorList>
    </citation>
    <scope>NUCLEOTIDE SEQUENCE [LARGE SCALE GENOMIC DNA]</scope>
    <source>
        <strain evidence="12 13">B13</strain>
    </source>
</reference>
<keyword evidence="3" id="KW-1003">Cell membrane</keyword>
<feature type="domain" description="DUF883" evidence="10">
    <location>
        <begin position="12"/>
        <end position="63"/>
    </location>
</feature>
<evidence type="ECO:0000256" key="3">
    <source>
        <dbReference type="ARBA" id="ARBA00022475"/>
    </source>
</evidence>
<name>A0A024HKW3_PSEKB</name>
<sequence length="105" mass="11379">MPRKSNANATTDALLAEFQALVADTEKLLQTSTELAGEEADRLRDQLRSGLHRARERIDAAQESVREHGKAAVDATEDYVGEHPWQAVGLAAGVGFLLGLLVGRR</sequence>
<keyword evidence="8" id="KW-0175">Coiled coil</keyword>
<reference evidence="12 13" key="1">
    <citation type="submission" date="2013-03" db="EMBL/GenBank/DDBJ databases">
        <authorList>
            <person name="Linke B."/>
        </authorList>
    </citation>
    <scope>NUCLEOTIDE SEQUENCE [LARGE SCALE GENOMIC DNA]</scope>
    <source>
        <strain evidence="12 13">B13</strain>
    </source>
</reference>
<evidence type="ECO:0000256" key="7">
    <source>
        <dbReference type="ARBA" id="ARBA00023136"/>
    </source>
</evidence>
<dbReference type="GO" id="GO:0043022">
    <property type="term" value="F:ribosome binding"/>
    <property type="evidence" value="ECO:0007669"/>
    <property type="project" value="InterPro"/>
</dbReference>
<keyword evidence="7 9" id="KW-0472">Membrane</keyword>
<evidence type="ECO:0000313" key="12">
    <source>
        <dbReference type="EMBL" id="CDF85152.1"/>
    </source>
</evidence>
<evidence type="ECO:0000256" key="4">
    <source>
        <dbReference type="ARBA" id="ARBA00022519"/>
    </source>
</evidence>
<evidence type="ECO:0000259" key="11">
    <source>
        <dbReference type="Pfam" id="PF19029"/>
    </source>
</evidence>
<dbReference type="OrthoDB" id="7027686at2"/>
<evidence type="ECO:0000256" key="9">
    <source>
        <dbReference type="SAM" id="Phobius"/>
    </source>
</evidence>
<proteinExistence type="inferred from homology"/>
<keyword evidence="6 9" id="KW-1133">Transmembrane helix</keyword>
<organism evidence="12 13">
    <name type="scientific">Pseudomonas knackmussii (strain DSM 6978 / CCUG 54928 / LMG 23759 / B13)</name>
    <dbReference type="NCBI Taxonomy" id="1301098"/>
    <lineage>
        <taxon>Bacteria</taxon>
        <taxon>Pseudomonadati</taxon>
        <taxon>Pseudomonadota</taxon>
        <taxon>Gammaproteobacteria</taxon>
        <taxon>Pseudomonadales</taxon>
        <taxon>Pseudomonadaceae</taxon>
        <taxon>Pseudomonas</taxon>
    </lineage>
</organism>
<dbReference type="EMBL" id="HG322950">
    <property type="protein sequence ID" value="CDF85152.1"/>
    <property type="molecule type" value="Genomic_DNA"/>
</dbReference>
<protein>
    <recommendedName>
        <fullName evidence="14">DUF883 domain-containing protein</fullName>
    </recommendedName>
</protein>
<dbReference type="STRING" id="1301098.PKB_3815"/>
<feature type="coiled-coil region" evidence="8">
    <location>
        <begin position="44"/>
        <end position="71"/>
    </location>
</feature>
<comment type="similarity">
    <text evidence="2">Belongs to the ElaB/YgaM/YqjD family.</text>
</comment>
<dbReference type="Pfam" id="PF19029">
    <property type="entry name" value="DUF883_C"/>
    <property type="match status" value="1"/>
</dbReference>
<gene>
    <name evidence="12" type="ORF">PKB_3815</name>
</gene>
<accession>A0A024HKW3</accession>
<dbReference type="InterPro" id="IPR010279">
    <property type="entry name" value="YqjD/ElaB"/>
</dbReference>
<keyword evidence="5 9" id="KW-0812">Transmembrane</keyword>
<dbReference type="GO" id="GO:0005886">
    <property type="term" value="C:plasma membrane"/>
    <property type="evidence" value="ECO:0007669"/>
    <property type="project" value="UniProtKB-SubCell"/>
</dbReference>
<evidence type="ECO:0000259" key="10">
    <source>
        <dbReference type="Pfam" id="PF05957"/>
    </source>
</evidence>
<dbReference type="PATRIC" id="fig|1301098.3.peg.3824"/>
<dbReference type="AlphaFoldDB" id="A0A024HKW3"/>
<keyword evidence="13" id="KW-1185">Reference proteome</keyword>
<dbReference type="HOGENOM" id="CLU_132623_0_0_6"/>
<evidence type="ECO:0000256" key="5">
    <source>
        <dbReference type="ARBA" id="ARBA00022692"/>
    </source>
</evidence>
<evidence type="ECO:0000313" key="13">
    <source>
        <dbReference type="Proteomes" id="UP000025241"/>
    </source>
</evidence>
<dbReference type="KEGG" id="pkc:PKB_3815"/>
<dbReference type="InterPro" id="IPR043604">
    <property type="entry name" value="DUF883_N"/>
</dbReference>
<evidence type="ECO:0000256" key="1">
    <source>
        <dbReference type="ARBA" id="ARBA00004377"/>
    </source>
</evidence>
<evidence type="ECO:0000256" key="2">
    <source>
        <dbReference type="ARBA" id="ARBA00010423"/>
    </source>
</evidence>
<dbReference type="Pfam" id="PF05957">
    <property type="entry name" value="DUF883"/>
    <property type="match status" value="1"/>
</dbReference>